<dbReference type="NCBIfam" id="TIGR00644">
    <property type="entry name" value="recJ"/>
    <property type="match status" value="1"/>
</dbReference>
<organism evidence="10 11">
    <name type="scientific">Candidatus Uhrbacteria bacterium GW2011_GWA2_53_10</name>
    <dbReference type="NCBI Taxonomy" id="1618980"/>
    <lineage>
        <taxon>Bacteria</taxon>
        <taxon>Candidatus Uhriibacteriota</taxon>
    </lineage>
</organism>
<dbReference type="Gene3D" id="3.90.1640.30">
    <property type="match status" value="1"/>
</dbReference>
<evidence type="ECO:0000313" key="11">
    <source>
        <dbReference type="Proteomes" id="UP000034711"/>
    </source>
</evidence>
<dbReference type="GO" id="GO:0006281">
    <property type="term" value="P:DNA repair"/>
    <property type="evidence" value="ECO:0007669"/>
    <property type="project" value="InterPro"/>
</dbReference>
<keyword evidence="4" id="KW-0378">Hydrolase</keyword>
<evidence type="ECO:0000259" key="7">
    <source>
        <dbReference type="Pfam" id="PF01368"/>
    </source>
</evidence>
<dbReference type="AlphaFoldDB" id="A0A0G1XPL3"/>
<dbReference type="EMBL" id="LCRI01000011">
    <property type="protein sequence ID" value="KKW32881.1"/>
    <property type="molecule type" value="Genomic_DNA"/>
</dbReference>
<gene>
    <name evidence="10" type="ORF">UY77_C0011G0009</name>
</gene>
<name>A0A0G1XPL3_9BACT</name>
<dbReference type="InterPro" id="IPR001667">
    <property type="entry name" value="DDH_dom"/>
</dbReference>
<dbReference type="InterPro" id="IPR051673">
    <property type="entry name" value="SSDNA_exonuclease_RecJ"/>
</dbReference>
<dbReference type="InterPro" id="IPR004610">
    <property type="entry name" value="RecJ"/>
</dbReference>
<dbReference type="Pfam" id="PF17768">
    <property type="entry name" value="RecJ_OB"/>
    <property type="match status" value="1"/>
</dbReference>
<comment type="caution">
    <text evidence="10">The sequence shown here is derived from an EMBL/GenBank/DDBJ whole genome shotgun (WGS) entry which is preliminary data.</text>
</comment>
<dbReference type="InterPro" id="IPR041122">
    <property type="entry name" value="RecJ_OB"/>
</dbReference>
<keyword evidence="6" id="KW-0175">Coiled coil</keyword>
<feature type="domain" description="DDH" evidence="7">
    <location>
        <begin position="81"/>
        <end position="243"/>
    </location>
</feature>
<dbReference type="GO" id="GO:0008409">
    <property type="term" value="F:5'-3' exonuclease activity"/>
    <property type="evidence" value="ECO:0007669"/>
    <property type="project" value="InterPro"/>
</dbReference>
<dbReference type="GO" id="GO:0003676">
    <property type="term" value="F:nucleic acid binding"/>
    <property type="evidence" value="ECO:0007669"/>
    <property type="project" value="InterPro"/>
</dbReference>
<dbReference type="SUPFAM" id="SSF64182">
    <property type="entry name" value="DHH phosphoesterases"/>
    <property type="match status" value="1"/>
</dbReference>
<sequence>MASEKRWHLAEPVGQEIRAQFPDIHPVLLQLLVRRGLQTQNAIEAFFEPDWERDTHTHKLFLQMPAAVARVFRALENREVITVHGDYDADGVCGSAVLVSTLREICRALSFDEKKITFYLPHREKEGYGVSVPTVDQLHAEKQTKLIITVDCGISNKPAIERAHELGIDTIVCDHHTMPAVLPTHAILIHPLVPGETYPNKTLCGTGVAFKLACALIHEAQLRDAAFPTGHEKWLLDLVAIATVTDVMPLHGENRVLEKYGLVVLNKTRRVGLRKLLEVAGVKPGAADTFTIGFQIGPRLNAAGRMRHAKAALELLLEEDETRATELAEELHRTNIDRQHASEVLYQAAKQSIGDPSERKILFAVGDGWSAGLVGLVASKLVSEFSRPILVIGREGEQYVGSGRSIQGFNITSALHAAEAFLDKFGGHPQACGFSTNGSERLAAALSCVEDYAERTLVGDIAPVLTIDAELTLEDARLPFYEEISRFAPFGEGNAKPLFLVRDLTIVAMDLVGADGKHLRLTARSARGTLGKMIGFRLGEWHKKLKLGAAIEAVVELGINEWQGRRELQIKIIDLRAL</sequence>
<dbReference type="InterPro" id="IPR003156">
    <property type="entry name" value="DHHA1_dom"/>
</dbReference>
<evidence type="ECO:0000256" key="4">
    <source>
        <dbReference type="ARBA" id="ARBA00022801"/>
    </source>
</evidence>
<dbReference type="Pfam" id="PF02272">
    <property type="entry name" value="DHHA1"/>
    <property type="match status" value="1"/>
</dbReference>
<feature type="coiled-coil region" evidence="6">
    <location>
        <begin position="310"/>
        <end position="337"/>
    </location>
</feature>
<dbReference type="Pfam" id="PF01368">
    <property type="entry name" value="DHH"/>
    <property type="match status" value="1"/>
</dbReference>
<dbReference type="PANTHER" id="PTHR30255:SF2">
    <property type="entry name" value="SINGLE-STRANDED-DNA-SPECIFIC EXONUCLEASE RECJ"/>
    <property type="match status" value="1"/>
</dbReference>
<evidence type="ECO:0000256" key="5">
    <source>
        <dbReference type="ARBA" id="ARBA00022839"/>
    </source>
</evidence>
<dbReference type="GO" id="GO:0006310">
    <property type="term" value="P:DNA recombination"/>
    <property type="evidence" value="ECO:0007669"/>
    <property type="project" value="InterPro"/>
</dbReference>
<dbReference type="PATRIC" id="fig|1618980.3.peg.239"/>
<dbReference type="Gene3D" id="2.40.50.460">
    <property type="match status" value="1"/>
</dbReference>
<evidence type="ECO:0000259" key="9">
    <source>
        <dbReference type="Pfam" id="PF17768"/>
    </source>
</evidence>
<dbReference type="Proteomes" id="UP000034711">
    <property type="component" value="Unassembled WGS sequence"/>
</dbReference>
<evidence type="ECO:0000259" key="8">
    <source>
        <dbReference type="Pfam" id="PF02272"/>
    </source>
</evidence>
<accession>A0A0G1XPL3</accession>
<evidence type="ECO:0000313" key="10">
    <source>
        <dbReference type="EMBL" id="KKW32881.1"/>
    </source>
</evidence>
<proteinExistence type="inferred from homology"/>
<evidence type="ECO:0000256" key="2">
    <source>
        <dbReference type="ARBA" id="ARBA00019841"/>
    </source>
</evidence>
<keyword evidence="3" id="KW-0540">Nuclease</keyword>
<feature type="domain" description="DHHA1" evidence="8">
    <location>
        <begin position="360"/>
        <end position="453"/>
    </location>
</feature>
<reference evidence="10 11" key="1">
    <citation type="journal article" date="2015" name="Nature">
        <title>rRNA introns, odd ribosomes, and small enigmatic genomes across a large radiation of phyla.</title>
        <authorList>
            <person name="Brown C.T."/>
            <person name="Hug L.A."/>
            <person name="Thomas B.C."/>
            <person name="Sharon I."/>
            <person name="Castelle C.J."/>
            <person name="Singh A."/>
            <person name="Wilkins M.J."/>
            <person name="Williams K.H."/>
            <person name="Banfield J.F."/>
        </authorList>
    </citation>
    <scope>NUCLEOTIDE SEQUENCE [LARGE SCALE GENOMIC DNA]</scope>
</reference>
<evidence type="ECO:0000256" key="6">
    <source>
        <dbReference type="SAM" id="Coils"/>
    </source>
</evidence>
<keyword evidence="5 10" id="KW-0269">Exonuclease</keyword>
<dbReference type="InterPro" id="IPR038763">
    <property type="entry name" value="DHH_sf"/>
</dbReference>
<dbReference type="PANTHER" id="PTHR30255">
    <property type="entry name" value="SINGLE-STRANDED-DNA-SPECIFIC EXONUCLEASE RECJ"/>
    <property type="match status" value="1"/>
</dbReference>
<comment type="similarity">
    <text evidence="1">Belongs to the RecJ family.</text>
</comment>
<protein>
    <recommendedName>
        <fullName evidence="2">Single-stranded-DNA-specific exonuclease RecJ</fullName>
    </recommendedName>
</protein>
<evidence type="ECO:0000256" key="1">
    <source>
        <dbReference type="ARBA" id="ARBA00005915"/>
    </source>
</evidence>
<evidence type="ECO:0000256" key="3">
    <source>
        <dbReference type="ARBA" id="ARBA00022722"/>
    </source>
</evidence>
<feature type="domain" description="RecJ OB" evidence="9">
    <location>
        <begin position="467"/>
        <end position="574"/>
    </location>
</feature>